<dbReference type="InterPro" id="IPR023799">
    <property type="entry name" value="RbfA_dom_sf"/>
</dbReference>
<dbReference type="PANTHER" id="PTHR14725">
    <property type="entry name" value="RIBOSOME-BINDING FACTOR A, MITOCHONDRIAL-RELATED"/>
    <property type="match status" value="1"/>
</dbReference>
<reference evidence="1" key="1">
    <citation type="journal article" date="2024" name="Gigascience">
        <title>Chromosome-level genome of the poultry shaft louse Menopon gallinae provides insight into the host-switching and adaptive evolution of parasitic lice.</title>
        <authorList>
            <person name="Xu Y."/>
            <person name="Ma L."/>
            <person name="Liu S."/>
            <person name="Liang Y."/>
            <person name="Liu Q."/>
            <person name="He Z."/>
            <person name="Tian L."/>
            <person name="Duan Y."/>
            <person name="Cai W."/>
            <person name="Li H."/>
            <person name="Song F."/>
        </authorList>
    </citation>
    <scope>NUCLEOTIDE SEQUENCE</scope>
    <source>
        <strain evidence="1">Cailab_2023a</strain>
    </source>
</reference>
<dbReference type="InterPro" id="IPR039212">
    <property type="entry name" value="RBFA_mitochondrial"/>
</dbReference>
<gene>
    <name evidence="1" type="ORF">PYX00_000458</name>
</gene>
<evidence type="ECO:0008006" key="2">
    <source>
        <dbReference type="Google" id="ProtNLM"/>
    </source>
</evidence>
<dbReference type="SUPFAM" id="SSF89919">
    <property type="entry name" value="Ribosome-binding factor A, RbfA"/>
    <property type="match status" value="1"/>
</dbReference>
<evidence type="ECO:0000313" key="1">
    <source>
        <dbReference type="EMBL" id="KAL0278723.1"/>
    </source>
</evidence>
<organism evidence="1">
    <name type="scientific">Menopon gallinae</name>
    <name type="common">poultry shaft louse</name>
    <dbReference type="NCBI Taxonomy" id="328185"/>
    <lineage>
        <taxon>Eukaryota</taxon>
        <taxon>Metazoa</taxon>
        <taxon>Ecdysozoa</taxon>
        <taxon>Arthropoda</taxon>
        <taxon>Hexapoda</taxon>
        <taxon>Insecta</taxon>
        <taxon>Pterygota</taxon>
        <taxon>Neoptera</taxon>
        <taxon>Paraneoptera</taxon>
        <taxon>Psocodea</taxon>
        <taxon>Troctomorpha</taxon>
        <taxon>Phthiraptera</taxon>
        <taxon>Amblycera</taxon>
        <taxon>Menoponidae</taxon>
        <taxon>Menopon</taxon>
    </lineage>
</organism>
<sequence>MIGKLSNPALLRMITKRIVFRSLWQCVHNTWLRFSDERQARILRKILENAERRRPSQIPSCTTTSNYAVKTLSGTDSKRNEMLNKVFMENICNILSTGENNEEMVNLGIQIIEVKFTKNRHLIYIYWVNTKPIDDNKVNDFLTRVSRTLRQELIGLHLLSRVPHIRFVLHSKFLELQKLETILNTSDFKFLDSDSEQKQKQNTPVMVDNIFGVSRSKILANIEIRKNKPSKPIESIRPSVSGTQVSFDRKQISKEIFGKIYQIKKEKKLAKEMYNDIIQSGIQNTEDGDENTGTDDFDEYNERIDDIIESELEHKDENYIYNFDHDRGKG</sequence>
<comment type="caution">
    <text evidence="1">The sequence shown here is derived from an EMBL/GenBank/DDBJ whole genome shotgun (WGS) entry which is preliminary data.</text>
</comment>
<dbReference type="Gene3D" id="3.30.300.20">
    <property type="match status" value="1"/>
</dbReference>
<dbReference type="PANTHER" id="PTHR14725:SF0">
    <property type="entry name" value="RIBOSOME-BINDING FACTOR A, MITOCHONDRIAL-RELATED"/>
    <property type="match status" value="1"/>
</dbReference>
<accession>A0AAW2IAD5</accession>
<dbReference type="EMBL" id="JARGDH010000001">
    <property type="protein sequence ID" value="KAL0278723.1"/>
    <property type="molecule type" value="Genomic_DNA"/>
</dbReference>
<dbReference type="InterPro" id="IPR015946">
    <property type="entry name" value="KH_dom-like_a/b"/>
</dbReference>
<protein>
    <recommendedName>
        <fullName evidence="2">Ribosome-binding factor A, mitochondrial</fullName>
    </recommendedName>
</protein>
<dbReference type="AlphaFoldDB" id="A0AAW2IAD5"/>
<proteinExistence type="predicted"/>
<name>A0AAW2IAD5_9NEOP</name>